<dbReference type="InterPro" id="IPR027417">
    <property type="entry name" value="P-loop_NTPase"/>
</dbReference>
<dbReference type="Gene3D" id="3.40.50.300">
    <property type="entry name" value="P-loop containing nucleotide triphosphate hydrolases"/>
    <property type="match status" value="1"/>
</dbReference>
<dbReference type="EMBL" id="JNAM01000011">
    <property type="protein sequence ID" value="KGF97107.1"/>
    <property type="molecule type" value="Genomic_DNA"/>
</dbReference>
<dbReference type="OrthoDB" id="9773137at2"/>
<name>A0A0A2A5F5_PROMR</name>
<dbReference type="SUPFAM" id="SSF88723">
    <property type="entry name" value="PIN domain-like"/>
    <property type="match status" value="1"/>
</dbReference>
<evidence type="ECO:0000313" key="5">
    <source>
        <dbReference type="EMBL" id="KGF97107.1"/>
    </source>
</evidence>
<gene>
    <name evidence="5" type="ORF">EU96_1748</name>
</gene>
<dbReference type="GO" id="GO:0005524">
    <property type="term" value="F:ATP binding"/>
    <property type="evidence" value="ECO:0007669"/>
    <property type="project" value="UniProtKB-KW"/>
</dbReference>
<dbReference type="eggNOG" id="COG1875">
    <property type="taxonomic scope" value="Bacteria"/>
</dbReference>
<accession>A0A0A2A5F5</accession>
<evidence type="ECO:0000313" key="6">
    <source>
        <dbReference type="Proteomes" id="UP000030445"/>
    </source>
</evidence>
<dbReference type="PANTHER" id="PTHR30473:SF2">
    <property type="entry name" value="PIN DOMAIN-CONTAINING PROTEIN"/>
    <property type="match status" value="1"/>
</dbReference>
<keyword evidence="2" id="KW-0067">ATP-binding</keyword>
<proteinExistence type="inferred from homology"/>
<dbReference type="PANTHER" id="PTHR30473">
    <property type="entry name" value="PROTEIN PHOH"/>
    <property type="match status" value="1"/>
</dbReference>
<comment type="caution">
    <text evidence="5">The sequence shown here is derived from an EMBL/GenBank/DDBJ whole genome shotgun (WGS) entry which is preliminary data.</text>
</comment>
<evidence type="ECO:0000256" key="1">
    <source>
        <dbReference type="ARBA" id="ARBA00022741"/>
    </source>
</evidence>
<protein>
    <submittedName>
        <fullName evidence="5">Putative ATPase related to phosphate starvation-inducible protein PhoH</fullName>
    </submittedName>
</protein>
<reference evidence="6" key="1">
    <citation type="journal article" date="2014" name="Sci. Data">
        <title>Genomes of diverse isolates of the marine cyanobacterium Prochlorococcus.</title>
        <authorList>
            <person name="Biller S."/>
            <person name="Berube P."/>
            <person name="Thompson J."/>
            <person name="Kelly L."/>
            <person name="Roggensack S."/>
            <person name="Awad L."/>
            <person name="Roache-Johnson K."/>
            <person name="Ding H."/>
            <person name="Giovannoni S.J."/>
            <person name="Moore L.R."/>
            <person name="Chisholm S.W."/>
        </authorList>
    </citation>
    <scope>NUCLEOTIDE SEQUENCE [LARGE SCALE GENOMIC DNA]</scope>
    <source>
        <strain evidence="6">MIT 9302</strain>
    </source>
</reference>
<sequence length="463" mass="51752">MKKRVIVLDTNVLLHDPESPLHFANENIVIPIQVVEEVDRFKRDPGEKGRNARRVSRLLDSLREKGNLSSGVKINNKSEGTIKVAFCRKETTDRLPSELSDSSGDNKILAVALEEKNTKILSDFPEVVIISKDTNLRIKADAVGLKAEDYNKDKVSLDNLDKGFREISSNSDEINKVQKDGFIYLKDIKSKFEPSLVSNEGVILRDNLKENHTYLTRYDRSEKKLVGLNFLRRSNLGKVKPKNLEQSFALDLLLDPKVQLVSLVGKAGTGKTLLALAVGLHQVADENLYERLLVSRPPITLGKELGYLPGSLDEKLAPWMKPIIDNLDYLTSPNSNKNGARVNQKERDINSKNSWEDLRGMGLLEVEAINYIRGRSIPHQFILIDEAQNLTPLEVKTIVTRAGEGTKIVFTGDPNQIDHPYLDSDSNGLTWLAKKLHGQTIIGHITLSQGERSDLAELAADLL</sequence>
<dbReference type="InterPro" id="IPR002716">
    <property type="entry name" value="PIN_dom"/>
</dbReference>
<keyword evidence="1" id="KW-0547">Nucleotide-binding</keyword>
<feature type="domain" description="PIN" evidence="4">
    <location>
        <begin position="4"/>
        <end position="138"/>
    </location>
</feature>
<dbReference type="InterPro" id="IPR029060">
    <property type="entry name" value="PIN-like_dom_sf"/>
</dbReference>
<dbReference type="CDD" id="cd09883">
    <property type="entry name" value="PIN_VapC_PhoHL-ATPase"/>
    <property type="match status" value="1"/>
</dbReference>
<organism evidence="5 6">
    <name type="scientific">Prochlorococcus marinus str. MIT 9302</name>
    <dbReference type="NCBI Taxonomy" id="74545"/>
    <lineage>
        <taxon>Bacteria</taxon>
        <taxon>Bacillati</taxon>
        <taxon>Cyanobacteriota</taxon>
        <taxon>Cyanophyceae</taxon>
        <taxon>Synechococcales</taxon>
        <taxon>Prochlorococcaceae</taxon>
        <taxon>Prochlorococcus</taxon>
    </lineage>
</organism>
<dbReference type="RefSeq" id="WP_032527331.1">
    <property type="nucleotide sequence ID" value="NZ_CP138951.1"/>
</dbReference>
<dbReference type="InterPro" id="IPR003714">
    <property type="entry name" value="PhoH"/>
</dbReference>
<evidence type="ECO:0000259" key="4">
    <source>
        <dbReference type="SMART" id="SM00670"/>
    </source>
</evidence>
<dbReference type="Proteomes" id="UP000030445">
    <property type="component" value="Unassembled WGS sequence"/>
</dbReference>
<evidence type="ECO:0000256" key="3">
    <source>
        <dbReference type="ARBA" id="ARBA00046345"/>
    </source>
</evidence>
<dbReference type="SMART" id="SM00670">
    <property type="entry name" value="PINc"/>
    <property type="match status" value="1"/>
</dbReference>
<evidence type="ECO:0000256" key="2">
    <source>
        <dbReference type="ARBA" id="ARBA00022840"/>
    </source>
</evidence>
<dbReference type="STRING" id="74545.EU96_1748"/>
<dbReference type="Gene3D" id="3.40.50.1010">
    <property type="entry name" value="5'-nuclease"/>
    <property type="match status" value="1"/>
</dbReference>
<dbReference type="InterPro" id="IPR051451">
    <property type="entry name" value="PhoH2-like"/>
</dbReference>
<dbReference type="Pfam" id="PF13638">
    <property type="entry name" value="PIN_4"/>
    <property type="match status" value="1"/>
</dbReference>
<dbReference type="Pfam" id="PF02562">
    <property type="entry name" value="PhoH"/>
    <property type="match status" value="1"/>
</dbReference>
<comment type="similarity">
    <text evidence="3">In the N-terminal section; belongs to the PINc/VapC protein family.</text>
</comment>
<dbReference type="SUPFAM" id="SSF52540">
    <property type="entry name" value="P-loop containing nucleoside triphosphate hydrolases"/>
    <property type="match status" value="1"/>
</dbReference>
<dbReference type="GO" id="GO:0005829">
    <property type="term" value="C:cytosol"/>
    <property type="evidence" value="ECO:0007669"/>
    <property type="project" value="TreeGrafter"/>
</dbReference>
<dbReference type="FunFam" id="3.40.50.300:FF:000013">
    <property type="entry name" value="PhoH family ATPase"/>
    <property type="match status" value="1"/>
</dbReference>
<dbReference type="AlphaFoldDB" id="A0A0A2A5F5"/>